<accession>A0A4Y6PXE1</accession>
<reference evidence="1 2" key="1">
    <citation type="submission" date="2019-06" db="EMBL/GenBank/DDBJ databases">
        <title>Persicimonas caeni gen. nov., sp. nov., a predatory bacterium isolated from solar saltern.</title>
        <authorList>
            <person name="Wang S."/>
        </authorList>
    </citation>
    <scope>NUCLEOTIDE SEQUENCE [LARGE SCALE GENOMIC DNA]</scope>
    <source>
        <strain evidence="1 2">YN101</strain>
    </source>
</reference>
<evidence type="ECO:0008006" key="3">
    <source>
        <dbReference type="Google" id="ProtNLM"/>
    </source>
</evidence>
<evidence type="ECO:0000313" key="1">
    <source>
        <dbReference type="EMBL" id="QDG52998.1"/>
    </source>
</evidence>
<dbReference type="Proteomes" id="UP000315995">
    <property type="component" value="Chromosome"/>
</dbReference>
<dbReference type="AlphaFoldDB" id="A0A4Y6PXE1"/>
<dbReference type="EMBL" id="CP041186">
    <property type="protein sequence ID" value="QDG52998.1"/>
    <property type="molecule type" value="Genomic_DNA"/>
</dbReference>
<evidence type="ECO:0000313" key="2">
    <source>
        <dbReference type="Proteomes" id="UP000315995"/>
    </source>
</evidence>
<accession>A0A5B8Y8V7</accession>
<organism evidence="1 2">
    <name type="scientific">Persicimonas caeni</name>
    <dbReference type="NCBI Taxonomy" id="2292766"/>
    <lineage>
        <taxon>Bacteria</taxon>
        <taxon>Deltaproteobacteria</taxon>
        <taxon>Bradymonadales</taxon>
        <taxon>Bradymonadaceae</taxon>
        <taxon>Persicimonas</taxon>
    </lineage>
</organism>
<sequence>MEEFEELSPTERISRLLKTVEAGSKRYHALDAALNYKGSWIDLAGHIKEVEELESWKDWDYSSLNAYCKKELQLSRGEIRKMREGYEWLEKEAPELLAVDESAGDDAAKSARPVPDIDTIDQLAKGYRETRRERIPNDTYQELKQAALRGERSSYQLRREFKDAVPEHKREVKPVNPRKHLKRALKALEKALAEIESDEQAADPELAERARKLRDEMFHLVATKDETE</sequence>
<gene>
    <name evidence="1" type="ORF">FIV42_20280</name>
</gene>
<dbReference type="RefSeq" id="WP_141199459.1">
    <property type="nucleotide sequence ID" value="NZ_CP041186.1"/>
</dbReference>
<proteinExistence type="predicted"/>
<keyword evidence="2" id="KW-1185">Reference proteome</keyword>
<dbReference type="OrthoDB" id="5499698at2"/>
<protein>
    <recommendedName>
        <fullName evidence="3">DUF3102 domain-containing protein</fullName>
    </recommendedName>
</protein>
<name>A0A4Y6PXE1_PERCE</name>